<dbReference type="EC" id="2.7.7.24" evidence="3"/>
<dbReference type="PANTHER" id="PTHR43532:SF1">
    <property type="entry name" value="GLUCOSE-1-PHOSPHATE THYMIDYLYLTRANSFERASE 1"/>
    <property type="match status" value="1"/>
</dbReference>
<evidence type="ECO:0000256" key="10">
    <source>
        <dbReference type="ARBA" id="ARBA00032598"/>
    </source>
</evidence>
<proteinExistence type="inferred from homology"/>
<evidence type="ECO:0000256" key="5">
    <source>
        <dbReference type="ARBA" id="ARBA00022679"/>
    </source>
</evidence>
<keyword evidence="8" id="KW-0460">Magnesium</keyword>
<evidence type="ECO:0000256" key="11">
    <source>
        <dbReference type="ARBA" id="ARBA00049336"/>
    </source>
</evidence>
<comment type="catalytic activity">
    <reaction evidence="11">
        <text>dTTP + alpha-D-glucose 1-phosphate + H(+) = dTDP-alpha-D-glucose + diphosphate</text>
        <dbReference type="Rhea" id="RHEA:15225"/>
        <dbReference type="ChEBI" id="CHEBI:15378"/>
        <dbReference type="ChEBI" id="CHEBI:33019"/>
        <dbReference type="ChEBI" id="CHEBI:37568"/>
        <dbReference type="ChEBI" id="CHEBI:57477"/>
        <dbReference type="ChEBI" id="CHEBI:58601"/>
        <dbReference type="EC" id="2.7.7.24"/>
    </reaction>
</comment>
<protein>
    <recommendedName>
        <fullName evidence="4">Glucose-1-phosphate thymidylyltransferase</fullName>
        <ecNumber evidence="3">2.7.7.24</ecNumber>
    </recommendedName>
    <alternativeName>
        <fullName evidence="10">dTDP-glucose pyrophosphorylase</fullName>
    </alternativeName>
    <alternativeName>
        <fullName evidence="9">dTDP-glucose synthase</fullName>
    </alternativeName>
</protein>
<keyword evidence="6" id="KW-0548">Nucleotidyltransferase</keyword>
<evidence type="ECO:0000313" key="14">
    <source>
        <dbReference type="Proteomes" id="UP001596528"/>
    </source>
</evidence>
<keyword evidence="7" id="KW-0479">Metal-binding</keyword>
<evidence type="ECO:0000256" key="6">
    <source>
        <dbReference type="ARBA" id="ARBA00022695"/>
    </source>
</evidence>
<evidence type="ECO:0000256" key="2">
    <source>
        <dbReference type="ARBA" id="ARBA00010480"/>
    </source>
</evidence>
<evidence type="ECO:0000256" key="3">
    <source>
        <dbReference type="ARBA" id="ARBA00012461"/>
    </source>
</evidence>
<keyword evidence="14" id="KW-1185">Reference proteome</keyword>
<keyword evidence="5" id="KW-0808">Transferase</keyword>
<dbReference type="PANTHER" id="PTHR43532">
    <property type="entry name" value="GLUCOSE-1-PHOSPHATE THYMIDYLYLTRANSFERASE"/>
    <property type="match status" value="1"/>
</dbReference>
<comment type="cofactor">
    <cofactor evidence="1">
        <name>Mg(2+)</name>
        <dbReference type="ChEBI" id="CHEBI:18420"/>
    </cofactor>
</comment>
<sequence>MKGIVLAGGTGSRLKPLTDAVNKHLLPVGRYPMIHYGLMKLKQAGITDILIVVGTKSVQQYAGYLGSGSRLGLRLAYLVQDSPGGIAQGLSLAEPFVAKGEKLLLLLGDNLFDDDLGPYVAAFERQPNGARVLLKQVADPSRYGVPILERGRIAAIEEKPAAPRSNYCVTGIYMYDSGVFDEIRHIRPSGRGELEITDVNNRYAARGELEYDVLGGWWIDAGTHEALQTAARRLSGQSRPGQQP</sequence>
<dbReference type="Gene3D" id="3.90.550.10">
    <property type="entry name" value="Spore Coat Polysaccharide Biosynthesis Protein SpsA, Chain A"/>
    <property type="match status" value="1"/>
</dbReference>
<gene>
    <name evidence="13" type="ORF">ACFQWB_03000</name>
</gene>
<dbReference type="Proteomes" id="UP001596528">
    <property type="component" value="Unassembled WGS sequence"/>
</dbReference>
<dbReference type="SUPFAM" id="SSF53448">
    <property type="entry name" value="Nucleotide-diphospho-sugar transferases"/>
    <property type="match status" value="1"/>
</dbReference>
<evidence type="ECO:0000256" key="4">
    <source>
        <dbReference type="ARBA" id="ARBA00017654"/>
    </source>
</evidence>
<accession>A0ABW2V1P7</accession>
<organism evidence="13 14">
    <name type="scientific">Paenibacillus thermoaerophilus</name>
    <dbReference type="NCBI Taxonomy" id="1215385"/>
    <lineage>
        <taxon>Bacteria</taxon>
        <taxon>Bacillati</taxon>
        <taxon>Bacillota</taxon>
        <taxon>Bacilli</taxon>
        <taxon>Bacillales</taxon>
        <taxon>Paenibacillaceae</taxon>
        <taxon>Paenibacillus</taxon>
    </lineage>
</organism>
<comment type="caution">
    <text evidence="13">The sequence shown here is derived from an EMBL/GenBank/DDBJ whole genome shotgun (WGS) entry which is preliminary data.</text>
</comment>
<dbReference type="RefSeq" id="WP_138788748.1">
    <property type="nucleotide sequence ID" value="NZ_JBHTGQ010000004.1"/>
</dbReference>
<name>A0ABW2V1P7_9BACL</name>
<dbReference type="InterPro" id="IPR029044">
    <property type="entry name" value="Nucleotide-diphossugar_trans"/>
</dbReference>
<evidence type="ECO:0000256" key="9">
    <source>
        <dbReference type="ARBA" id="ARBA00032492"/>
    </source>
</evidence>
<evidence type="ECO:0000256" key="1">
    <source>
        <dbReference type="ARBA" id="ARBA00001946"/>
    </source>
</evidence>
<reference evidence="14" key="1">
    <citation type="journal article" date="2019" name="Int. J. Syst. Evol. Microbiol.">
        <title>The Global Catalogue of Microorganisms (GCM) 10K type strain sequencing project: providing services to taxonomists for standard genome sequencing and annotation.</title>
        <authorList>
            <consortium name="The Broad Institute Genomics Platform"/>
            <consortium name="The Broad Institute Genome Sequencing Center for Infectious Disease"/>
            <person name="Wu L."/>
            <person name="Ma J."/>
        </authorList>
    </citation>
    <scope>NUCLEOTIDE SEQUENCE [LARGE SCALE GENOMIC DNA]</scope>
    <source>
        <strain evidence="14">JCM 18657</strain>
    </source>
</reference>
<feature type="domain" description="Nucleotidyl transferase" evidence="12">
    <location>
        <begin position="2"/>
        <end position="233"/>
    </location>
</feature>
<evidence type="ECO:0000259" key="12">
    <source>
        <dbReference type="Pfam" id="PF00483"/>
    </source>
</evidence>
<dbReference type="InterPro" id="IPR005907">
    <property type="entry name" value="G1P_thy_trans_s"/>
</dbReference>
<comment type="similarity">
    <text evidence="2">Belongs to the glucose-1-phosphate thymidylyltransferase family.</text>
</comment>
<dbReference type="InterPro" id="IPR005835">
    <property type="entry name" value="NTP_transferase_dom"/>
</dbReference>
<evidence type="ECO:0000313" key="13">
    <source>
        <dbReference type="EMBL" id="MFC7748915.1"/>
    </source>
</evidence>
<evidence type="ECO:0000256" key="8">
    <source>
        <dbReference type="ARBA" id="ARBA00022842"/>
    </source>
</evidence>
<evidence type="ECO:0000256" key="7">
    <source>
        <dbReference type="ARBA" id="ARBA00022723"/>
    </source>
</evidence>
<dbReference type="EMBL" id="JBHTGQ010000004">
    <property type="protein sequence ID" value="MFC7748915.1"/>
    <property type="molecule type" value="Genomic_DNA"/>
</dbReference>
<dbReference type="Pfam" id="PF00483">
    <property type="entry name" value="NTP_transferase"/>
    <property type="match status" value="1"/>
</dbReference>